<dbReference type="InterPro" id="IPR009057">
    <property type="entry name" value="Homeodomain-like_sf"/>
</dbReference>
<protein>
    <submittedName>
        <fullName evidence="5">AcrR family transcriptional regulator</fullName>
    </submittedName>
</protein>
<dbReference type="Gene3D" id="1.10.357.10">
    <property type="entry name" value="Tetracycline Repressor, domain 2"/>
    <property type="match status" value="1"/>
</dbReference>
<dbReference type="PANTHER" id="PTHR43479:SF7">
    <property type="entry name" value="TETR-FAMILY TRANSCRIPTIONAL REGULATOR"/>
    <property type="match status" value="1"/>
</dbReference>
<organism evidence="5 6">
    <name type="scientific">Metabacillus niabensis</name>
    <dbReference type="NCBI Taxonomy" id="324854"/>
    <lineage>
        <taxon>Bacteria</taxon>
        <taxon>Bacillati</taxon>
        <taxon>Bacillota</taxon>
        <taxon>Bacilli</taxon>
        <taxon>Bacillales</taxon>
        <taxon>Bacillaceae</taxon>
        <taxon>Metabacillus</taxon>
    </lineage>
</organism>
<dbReference type="Proteomes" id="UP001232245">
    <property type="component" value="Unassembled WGS sequence"/>
</dbReference>
<accession>A0ABT9Z165</accession>
<evidence type="ECO:0000313" key="6">
    <source>
        <dbReference type="Proteomes" id="UP001232245"/>
    </source>
</evidence>
<dbReference type="SUPFAM" id="SSF46689">
    <property type="entry name" value="Homeodomain-like"/>
    <property type="match status" value="1"/>
</dbReference>
<dbReference type="EMBL" id="JAUSTZ010000003">
    <property type="protein sequence ID" value="MDQ0225606.1"/>
    <property type="molecule type" value="Genomic_DNA"/>
</dbReference>
<evidence type="ECO:0000313" key="5">
    <source>
        <dbReference type="EMBL" id="MDQ0225606.1"/>
    </source>
</evidence>
<evidence type="ECO:0000256" key="3">
    <source>
        <dbReference type="PROSITE-ProRule" id="PRU00335"/>
    </source>
</evidence>
<dbReference type="InterPro" id="IPR039532">
    <property type="entry name" value="TetR_C_Firmicutes"/>
</dbReference>
<keyword evidence="6" id="KW-1185">Reference proteome</keyword>
<name>A0ABT9Z165_9BACI</name>
<sequence length="210" mass="24441">MAKKTDLRVIRTQKLIKEAFLTLIEKKGFEAITIQDIADEAVINRATFYLHYQDKYDLLEQISDSYLKELMDVLNISFHLKKGEVNVKKFKITLKRILRNIEENSHFYKVMLGENGIPNFSSKIEKCLYDKFKGSFKEILGDLNNLNIPYELILCFISSAYIGVLKWWLNNDTKYSVDFMADKLGNIITKGPMNAIGHKLIFLEENEDLD</sequence>
<keyword evidence="1" id="KW-0678">Repressor</keyword>
<proteinExistence type="predicted"/>
<evidence type="ECO:0000256" key="1">
    <source>
        <dbReference type="ARBA" id="ARBA00022491"/>
    </source>
</evidence>
<feature type="DNA-binding region" description="H-T-H motif" evidence="3">
    <location>
        <begin position="33"/>
        <end position="52"/>
    </location>
</feature>
<dbReference type="PANTHER" id="PTHR43479">
    <property type="entry name" value="ACREF/ENVCD OPERON REPRESSOR-RELATED"/>
    <property type="match status" value="1"/>
</dbReference>
<dbReference type="InterPro" id="IPR050624">
    <property type="entry name" value="HTH-type_Tx_Regulator"/>
</dbReference>
<dbReference type="InterPro" id="IPR001647">
    <property type="entry name" value="HTH_TetR"/>
</dbReference>
<keyword evidence="2 3" id="KW-0238">DNA-binding</keyword>
<feature type="domain" description="HTH tetR-type" evidence="4">
    <location>
        <begin position="10"/>
        <end position="70"/>
    </location>
</feature>
<evidence type="ECO:0000259" key="4">
    <source>
        <dbReference type="PROSITE" id="PS50977"/>
    </source>
</evidence>
<dbReference type="Pfam" id="PF14278">
    <property type="entry name" value="TetR_C_8"/>
    <property type="match status" value="1"/>
</dbReference>
<evidence type="ECO:0000256" key="2">
    <source>
        <dbReference type="ARBA" id="ARBA00023125"/>
    </source>
</evidence>
<dbReference type="PROSITE" id="PS50977">
    <property type="entry name" value="HTH_TETR_2"/>
    <property type="match status" value="1"/>
</dbReference>
<reference evidence="5 6" key="1">
    <citation type="submission" date="2023-07" db="EMBL/GenBank/DDBJ databases">
        <title>Genomic Encyclopedia of Type Strains, Phase IV (KMG-IV): sequencing the most valuable type-strain genomes for metagenomic binning, comparative biology and taxonomic classification.</title>
        <authorList>
            <person name="Goeker M."/>
        </authorList>
    </citation>
    <scope>NUCLEOTIDE SEQUENCE [LARGE SCALE GENOMIC DNA]</scope>
    <source>
        <strain evidence="5 6">DSM 17723</strain>
    </source>
</reference>
<gene>
    <name evidence="5" type="ORF">J2S02_001950</name>
</gene>
<dbReference type="Pfam" id="PF00440">
    <property type="entry name" value="TetR_N"/>
    <property type="match status" value="1"/>
</dbReference>
<dbReference type="RefSeq" id="WP_174881493.1">
    <property type="nucleotide sequence ID" value="NZ_CADEPK010000362.1"/>
</dbReference>
<comment type="caution">
    <text evidence="5">The sequence shown here is derived from an EMBL/GenBank/DDBJ whole genome shotgun (WGS) entry which is preliminary data.</text>
</comment>